<dbReference type="Gene3D" id="3.40.50.1820">
    <property type="entry name" value="alpha/beta hydrolase"/>
    <property type="match status" value="1"/>
</dbReference>
<feature type="domain" description="Fungal lipase-type" evidence="3">
    <location>
        <begin position="164"/>
        <end position="316"/>
    </location>
</feature>
<dbReference type="OrthoDB" id="438440at2759"/>
<proteinExistence type="predicted"/>
<dbReference type="GO" id="GO:0006629">
    <property type="term" value="P:lipid metabolic process"/>
    <property type="evidence" value="ECO:0007669"/>
    <property type="project" value="InterPro"/>
</dbReference>
<dbReference type="AlphaFoldDB" id="A0A8H7ERA9"/>
<dbReference type="PANTHER" id="PTHR46640:SF3">
    <property type="entry name" value="LIPASE LIH1-RELATED"/>
    <property type="match status" value="1"/>
</dbReference>
<dbReference type="SUPFAM" id="SSF53474">
    <property type="entry name" value="alpha/beta-Hydrolases"/>
    <property type="match status" value="1"/>
</dbReference>
<sequence>MRSLYLGLQLLFTAFIAARAAPVSPNVVLPPLLSNRTQPASIPVFPGDLNAEQDAINRNGALSKLIPQKDGMSLVTLKSTITPPVSNTANFSVVKATPLQVTDLKFYAALVATAYCRSVVPGGSWDCAHCKPTIPDAKIISTFSTTEYDTNGFIIRSDEKKTIYLVFRGTNSIRSFIVDLEFFLMDYPPVKNGPKVHNGIIWCSAKYRVLTFDSGFYRSYEVAAPLLIPVMRDQLTKYPDYQIITAGHSLGAAQALLAALDLYQRDTRFNSNNMRVMTAGCPRVGDPDFAYYVESTGISFTRIVNKRDVVPHLPAEFMGFLHPGVENWIYDDQSDVRICEADIETDMCSNSVAPDTSLLDHLE</sequence>
<dbReference type="EMBL" id="JABAYA010000162">
    <property type="protein sequence ID" value="KAF7723151.1"/>
    <property type="molecule type" value="Genomic_DNA"/>
</dbReference>
<keyword evidence="5" id="KW-1185">Reference proteome</keyword>
<accession>A0A8H7ERA9</accession>
<dbReference type="Pfam" id="PF01764">
    <property type="entry name" value="Lipase_3"/>
    <property type="match status" value="1"/>
</dbReference>
<keyword evidence="2" id="KW-0732">Signal</keyword>
<keyword evidence="1" id="KW-0378">Hydrolase</keyword>
<reference evidence="4" key="1">
    <citation type="submission" date="2020-01" db="EMBL/GenBank/DDBJ databases">
        <title>Genome Sequencing of Three Apophysomyces-Like Fungal Strains Confirms a Novel Fungal Genus in the Mucoromycota with divergent Burkholderia-like Endosymbiotic Bacteria.</title>
        <authorList>
            <person name="Stajich J.E."/>
            <person name="Macias A.M."/>
            <person name="Carter-House D."/>
            <person name="Lovett B."/>
            <person name="Kasson L.R."/>
            <person name="Berry K."/>
            <person name="Grigoriev I."/>
            <person name="Chang Y."/>
            <person name="Spatafora J."/>
            <person name="Kasson M.T."/>
        </authorList>
    </citation>
    <scope>NUCLEOTIDE SEQUENCE</scope>
    <source>
        <strain evidence="4">NRRL A-21654</strain>
    </source>
</reference>
<evidence type="ECO:0000313" key="5">
    <source>
        <dbReference type="Proteomes" id="UP000605846"/>
    </source>
</evidence>
<comment type="caution">
    <text evidence="4">The sequence shown here is derived from an EMBL/GenBank/DDBJ whole genome shotgun (WGS) entry which is preliminary data.</text>
</comment>
<evidence type="ECO:0000256" key="2">
    <source>
        <dbReference type="SAM" id="SignalP"/>
    </source>
</evidence>
<name>A0A8H7ERA9_9FUNG</name>
<feature type="chain" id="PRO_5034293139" description="Fungal lipase-type domain-containing protein" evidence="2">
    <location>
        <begin position="21"/>
        <end position="363"/>
    </location>
</feature>
<evidence type="ECO:0000256" key="1">
    <source>
        <dbReference type="ARBA" id="ARBA00022801"/>
    </source>
</evidence>
<evidence type="ECO:0000259" key="3">
    <source>
        <dbReference type="Pfam" id="PF01764"/>
    </source>
</evidence>
<feature type="signal peptide" evidence="2">
    <location>
        <begin position="1"/>
        <end position="20"/>
    </location>
</feature>
<dbReference type="PANTHER" id="PTHR46640">
    <property type="entry name" value="TRIACYLGLYCEROL LIPASE, PUTATIVE (AFU_ORTHOLOGUE AFUA_6G06510)-RELATED"/>
    <property type="match status" value="1"/>
</dbReference>
<dbReference type="GO" id="GO:0016787">
    <property type="term" value="F:hydrolase activity"/>
    <property type="evidence" value="ECO:0007669"/>
    <property type="project" value="UniProtKB-KW"/>
</dbReference>
<dbReference type="CDD" id="cd00519">
    <property type="entry name" value="Lipase_3"/>
    <property type="match status" value="1"/>
</dbReference>
<protein>
    <recommendedName>
        <fullName evidence="3">Fungal lipase-type domain-containing protein</fullName>
    </recommendedName>
</protein>
<organism evidence="4 5">
    <name type="scientific">Apophysomyces ossiformis</name>
    <dbReference type="NCBI Taxonomy" id="679940"/>
    <lineage>
        <taxon>Eukaryota</taxon>
        <taxon>Fungi</taxon>
        <taxon>Fungi incertae sedis</taxon>
        <taxon>Mucoromycota</taxon>
        <taxon>Mucoromycotina</taxon>
        <taxon>Mucoromycetes</taxon>
        <taxon>Mucorales</taxon>
        <taxon>Mucorineae</taxon>
        <taxon>Mucoraceae</taxon>
        <taxon>Apophysomyces</taxon>
    </lineage>
</organism>
<evidence type="ECO:0000313" key="4">
    <source>
        <dbReference type="EMBL" id="KAF7723151.1"/>
    </source>
</evidence>
<dbReference type="InterPro" id="IPR051299">
    <property type="entry name" value="AB_hydrolase_lip/est"/>
</dbReference>
<dbReference type="InterPro" id="IPR002921">
    <property type="entry name" value="Fungal_lipase-type"/>
</dbReference>
<dbReference type="Proteomes" id="UP000605846">
    <property type="component" value="Unassembled WGS sequence"/>
</dbReference>
<dbReference type="InterPro" id="IPR029058">
    <property type="entry name" value="AB_hydrolase_fold"/>
</dbReference>
<gene>
    <name evidence="4" type="ORF">EC973_002333</name>
</gene>